<evidence type="ECO:0000313" key="7">
    <source>
        <dbReference type="Proteomes" id="UP000182983"/>
    </source>
</evidence>
<dbReference type="GO" id="GO:0016020">
    <property type="term" value="C:membrane"/>
    <property type="evidence" value="ECO:0007669"/>
    <property type="project" value="InterPro"/>
</dbReference>
<dbReference type="PANTHER" id="PTHR30097:SF4">
    <property type="entry name" value="SLR6042 PROTEIN"/>
    <property type="match status" value="1"/>
</dbReference>
<dbReference type="RefSeq" id="WP_083386564.1">
    <property type="nucleotide sequence ID" value="NZ_FNWO01000001.1"/>
</dbReference>
<dbReference type="SUPFAM" id="SSF111369">
    <property type="entry name" value="HlyD-like secretion proteins"/>
    <property type="match status" value="1"/>
</dbReference>
<dbReference type="InterPro" id="IPR058647">
    <property type="entry name" value="BSH_CzcB-like"/>
</dbReference>
<accession>A0A1H6GS55</accession>
<dbReference type="GO" id="GO:0022857">
    <property type="term" value="F:transmembrane transporter activity"/>
    <property type="evidence" value="ECO:0007669"/>
    <property type="project" value="InterPro"/>
</dbReference>
<protein>
    <submittedName>
        <fullName evidence="6">RND family efflux transporter, MFP subunit</fullName>
    </submittedName>
</protein>
<evidence type="ECO:0000259" key="5">
    <source>
        <dbReference type="Pfam" id="PF25973"/>
    </source>
</evidence>
<dbReference type="Gene3D" id="2.40.30.170">
    <property type="match status" value="1"/>
</dbReference>
<dbReference type="GO" id="GO:0015679">
    <property type="term" value="P:plasma membrane copper ion transport"/>
    <property type="evidence" value="ECO:0007669"/>
    <property type="project" value="TreeGrafter"/>
</dbReference>
<dbReference type="GO" id="GO:0046914">
    <property type="term" value="F:transition metal ion binding"/>
    <property type="evidence" value="ECO:0007669"/>
    <property type="project" value="TreeGrafter"/>
</dbReference>
<dbReference type="EMBL" id="FNWO01000001">
    <property type="protein sequence ID" value="SEH25632.1"/>
    <property type="molecule type" value="Genomic_DNA"/>
</dbReference>
<feature type="domain" description="CzcB-like barrel-sandwich hybrid" evidence="5">
    <location>
        <begin position="96"/>
        <end position="231"/>
    </location>
</feature>
<comment type="similarity">
    <text evidence="1">Belongs to the membrane fusion protein (MFP) (TC 8.A.1) family.</text>
</comment>
<dbReference type="GO" id="GO:0030288">
    <property type="term" value="C:outer membrane-bounded periplasmic space"/>
    <property type="evidence" value="ECO:0007669"/>
    <property type="project" value="TreeGrafter"/>
</dbReference>
<dbReference type="NCBIfam" id="TIGR01730">
    <property type="entry name" value="RND_mfp"/>
    <property type="match status" value="1"/>
</dbReference>
<organism evidence="6 7">
    <name type="scientific">Magnetospirillum fulvum</name>
    <name type="common">Rhodospirillum fulvum</name>
    <dbReference type="NCBI Taxonomy" id="1082"/>
    <lineage>
        <taxon>Bacteria</taxon>
        <taxon>Pseudomonadati</taxon>
        <taxon>Pseudomonadota</taxon>
        <taxon>Alphaproteobacteria</taxon>
        <taxon>Rhodospirillales</taxon>
        <taxon>Rhodospirillaceae</taxon>
        <taxon>Magnetospirillum</taxon>
    </lineage>
</organism>
<evidence type="ECO:0000256" key="2">
    <source>
        <dbReference type="ARBA" id="ARBA00022448"/>
    </source>
</evidence>
<sequence>MKHFSHRAMTAVLAVSLIGTAVTMAGAALSRDPAPAPKQDTAAPVVPAAAAPAGLVLSPQQRDAAGIVIGTVERKSLSGGMSFPGEVQPNRYRSSLVSSRIPAVIQNRHAVLGQTVRQGQPLATLFSVEVADAQAGYVLAEREWRRVQDLGRDIVAGKRWIEAEVGRQQARARLLTYGLSSAQIEALARDGHNRTPGIFTLTAPQAGIVTSDSFRIGEMVEAGKPLFEVADTATVWIEARVDADLAGTLVPGASASIRLASGRTKAVVKQILPSLDERTRTLGVRLEAENPTRALNPGQFVQVDLEPGESSAGLVVPTDAVIRNANGGWVVFVEDKDGGLAPVPVRVVQTANGQSQVEGLTTGSRIVTSGAFFLQSELDKNVTGSAQ</sequence>
<dbReference type="Proteomes" id="UP000182983">
    <property type="component" value="Unassembled WGS sequence"/>
</dbReference>
<feature type="chain" id="PRO_5010357465" evidence="3">
    <location>
        <begin position="28"/>
        <end position="387"/>
    </location>
</feature>
<dbReference type="Pfam" id="PF25954">
    <property type="entry name" value="Beta-barrel_RND_2"/>
    <property type="match status" value="1"/>
</dbReference>
<evidence type="ECO:0000256" key="3">
    <source>
        <dbReference type="SAM" id="SignalP"/>
    </source>
</evidence>
<dbReference type="InterPro" id="IPR006143">
    <property type="entry name" value="RND_pump_MFP"/>
</dbReference>
<keyword evidence="7" id="KW-1185">Reference proteome</keyword>
<dbReference type="GO" id="GO:0060003">
    <property type="term" value="P:copper ion export"/>
    <property type="evidence" value="ECO:0007669"/>
    <property type="project" value="TreeGrafter"/>
</dbReference>
<dbReference type="InterPro" id="IPR058792">
    <property type="entry name" value="Beta-barrel_RND_2"/>
</dbReference>
<evidence type="ECO:0000259" key="4">
    <source>
        <dbReference type="Pfam" id="PF25954"/>
    </source>
</evidence>
<evidence type="ECO:0000256" key="1">
    <source>
        <dbReference type="ARBA" id="ARBA00009477"/>
    </source>
</evidence>
<keyword evidence="2" id="KW-0813">Transport</keyword>
<feature type="domain" description="CusB-like beta-barrel" evidence="4">
    <location>
        <begin position="234"/>
        <end position="307"/>
    </location>
</feature>
<proteinExistence type="inferred from homology"/>
<gene>
    <name evidence="6" type="ORF">SAMN04244559_00255</name>
</gene>
<keyword evidence="3" id="KW-0732">Signal</keyword>
<dbReference type="Pfam" id="PF25973">
    <property type="entry name" value="BSH_CzcB"/>
    <property type="match status" value="1"/>
</dbReference>
<dbReference type="OrthoDB" id="9816569at2"/>
<dbReference type="PANTHER" id="PTHR30097">
    <property type="entry name" value="CATION EFFLUX SYSTEM PROTEIN CUSB"/>
    <property type="match status" value="1"/>
</dbReference>
<feature type="signal peptide" evidence="3">
    <location>
        <begin position="1"/>
        <end position="27"/>
    </location>
</feature>
<name>A0A1H6GS55_MAGFU</name>
<evidence type="ECO:0000313" key="6">
    <source>
        <dbReference type="EMBL" id="SEH25632.1"/>
    </source>
</evidence>
<reference evidence="7" key="1">
    <citation type="submission" date="2016-10" db="EMBL/GenBank/DDBJ databases">
        <authorList>
            <person name="Varghese N."/>
            <person name="Submissions S."/>
        </authorList>
    </citation>
    <scope>NUCLEOTIDE SEQUENCE [LARGE SCALE GENOMIC DNA]</scope>
    <source>
        <strain evidence="7">DSM 13234</strain>
    </source>
</reference>
<dbReference type="Gene3D" id="2.40.420.20">
    <property type="match status" value="1"/>
</dbReference>
<dbReference type="InterPro" id="IPR051909">
    <property type="entry name" value="MFP_Cation_Efflux"/>
</dbReference>
<dbReference type="AlphaFoldDB" id="A0A1H6GS55"/>